<dbReference type="EMBL" id="OP744025">
    <property type="protein sequence ID" value="UZZ64341.1"/>
    <property type="molecule type" value="Genomic_DNA"/>
</dbReference>
<evidence type="ECO:0000313" key="2">
    <source>
        <dbReference type="EMBL" id="UZZ64341.1"/>
    </source>
</evidence>
<keyword evidence="1" id="KW-1133">Transmembrane helix</keyword>
<accession>A0AAE9PWC5</accession>
<proteinExistence type="predicted"/>
<reference evidence="2 3" key="1">
    <citation type="submission" date="2022-10" db="EMBL/GenBank/DDBJ databases">
        <authorList>
            <person name="Cortes-Martin A."/>
            <person name="Buttimer C.T.H."/>
            <person name="Hill C."/>
        </authorList>
    </citation>
    <scope>NUCLEOTIDE SEQUENCE [LARGE SCALE GENOMIC DNA]</scope>
</reference>
<gene>
    <name evidence="2" type="ORF">A54_101</name>
</gene>
<name>A0AAE9PWC5_9CAUD</name>
<evidence type="ECO:0000256" key="1">
    <source>
        <dbReference type="SAM" id="Phobius"/>
    </source>
</evidence>
<keyword evidence="1" id="KW-0472">Membrane</keyword>
<keyword evidence="1" id="KW-0812">Transmembrane</keyword>
<protein>
    <submittedName>
        <fullName evidence="2">Uncharacterized protein</fullName>
    </submittedName>
</protein>
<dbReference type="Proteomes" id="UP001236076">
    <property type="component" value="Segment"/>
</dbReference>
<evidence type="ECO:0000313" key="3">
    <source>
        <dbReference type="Proteomes" id="UP001236076"/>
    </source>
</evidence>
<feature type="transmembrane region" description="Helical" evidence="1">
    <location>
        <begin position="12"/>
        <end position="33"/>
    </location>
</feature>
<sequence>MPYKIDNSTKLTFVSTIFFTSFTSFFPGTLYRFSQFNTSIAISVEGV</sequence>
<keyword evidence="3" id="KW-1185">Reference proteome</keyword>
<organism evidence="2 3">
    <name type="scientific">Escherichia phage A5-4</name>
    <dbReference type="NCBI Taxonomy" id="2996162"/>
    <lineage>
        <taxon>Viruses</taxon>
        <taxon>Duplodnaviria</taxon>
        <taxon>Heunggongvirae</taxon>
        <taxon>Uroviricota</taxon>
        <taxon>Caudoviricetes</taxon>
        <taxon>Vequintavirinae</taxon>
    </lineage>
</organism>